<dbReference type="InterPro" id="IPR022684">
    <property type="entry name" value="Calpain_cysteine_protease"/>
</dbReference>
<dbReference type="PROSITE" id="PS50203">
    <property type="entry name" value="CALPAIN_CAT"/>
    <property type="match status" value="1"/>
</dbReference>
<keyword evidence="2 6" id="KW-0645">Protease</keyword>
<feature type="region of interest" description="Disordered" evidence="7">
    <location>
        <begin position="101"/>
        <end position="126"/>
    </location>
</feature>
<evidence type="ECO:0000256" key="4">
    <source>
        <dbReference type="ARBA" id="ARBA00022807"/>
    </source>
</evidence>
<evidence type="ECO:0000256" key="1">
    <source>
        <dbReference type="ARBA" id="ARBA00007623"/>
    </source>
</evidence>
<dbReference type="Pfam" id="PF00648">
    <property type="entry name" value="Peptidase_C2"/>
    <property type="match status" value="1"/>
</dbReference>
<dbReference type="GO" id="GO:0004198">
    <property type="term" value="F:calcium-dependent cysteine-type endopeptidase activity"/>
    <property type="evidence" value="ECO:0007669"/>
    <property type="project" value="InterPro"/>
</dbReference>
<organism evidence="9">
    <name type="scientific">Chromera velia CCMP2878</name>
    <dbReference type="NCBI Taxonomy" id="1169474"/>
    <lineage>
        <taxon>Eukaryota</taxon>
        <taxon>Sar</taxon>
        <taxon>Alveolata</taxon>
        <taxon>Colpodellida</taxon>
        <taxon>Chromeraceae</taxon>
        <taxon>Chromera</taxon>
    </lineage>
</organism>
<name>A0A0G4FKU1_9ALVE</name>
<keyword evidence="3 6" id="KW-0378">Hydrolase</keyword>
<accession>A0A0G4FKU1</accession>
<evidence type="ECO:0000256" key="7">
    <source>
        <dbReference type="SAM" id="MobiDB-lite"/>
    </source>
</evidence>
<evidence type="ECO:0000256" key="5">
    <source>
        <dbReference type="PIRSR" id="PIRSR622684-1"/>
    </source>
</evidence>
<dbReference type="PhylomeDB" id="A0A0G4FKU1"/>
<evidence type="ECO:0000256" key="6">
    <source>
        <dbReference type="PROSITE-ProRule" id="PRU00239"/>
    </source>
</evidence>
<keyword evidence="4 6" id="KW-0788">Thiol protease</keyword>
<feature type="active site" evidence="5 6">
    <location>
        <position position="592"/>
    </location>
</feature>
<feature type="active site" evidence="5 6">
    <location>
        <position position="400"/>
    </location>
</feature>
<reference evidence="9" key="1">
    <citation type="submission" date="2014-11" db="EMBL/GenBank/DDBJ databases">
        <authorList>
            <person name="Otto D Thomas"/>
            <person name="Naeem Raeece"/>
        </authorList>
    </citation>
    <scope>NUCLEOTIDE SEQUENCE</scope>
</reference>
<protein>
    <recommendedName>
        <fullName evidence="8">Calpain catalytic domain-containing protein</fullName>
    </recommendedName>
</protein>
<evidence type="ECO:0000313" key="9">
    <source>
        <dbReference type="EMBL" id="CEM14575.1"/>
    </source>
</evidence>
<dbReference type="InterPro" id="IPR038765">
    <property type="entry name" value="Papain-like_cys_pep_sf"/>
</dbReference>
<comment type="similarity">
    <text evidence="1">Belongs to the peptidase C2 family.</text>
</comment>
<dbReference type="InterPro" id="IPR001300">
    <property type="entry name" value="Peptidase_C2_calpain_cat"/>
</dbReference>
<evidence type="ECO:0000256" key="3">
    <source>
        <dbReference type="ARBA" id="ARBA00022801"/>
    </source>
</evidence>
<evidence type="ECO:0000256" key="2">
    <source>
        <dbReference type="ARBA" id="ARBA00022670"/>
    </source>
</evidence>
<gene>
    <name evidence="9" type="ORF">Cvel_17530</name>
</gene>
<dbReference type="SUPFAM" id="SSF54001">
    <property type="entry name" value="Cysteine proteinases"/>
    <property type="match status" value="1"/>
</dbReference>
<dbReference type="AlphaFoldDB" id="A0A0G4FKU1"/>
<sequence>MIVCADCSVAGWCLPGDRDVLQEAIWKGGPGGHLKEGTVLGWEGGAELCRDSSREILFFEENNSSGRADEIRRLLKEVHPINKEELGEWGGEWQRWGVGEGDGDGAREGEILGGDGEGEGREERGRGRLLLSEDKDSEEGPETPCLLAGPLVFRSSEKELCAFLRTPVRLWSLSVGRVVPTASGTSAKEDADSELVSFVLCGLFSLHSRLGRPDGPSAKAPQFRQGRLRLWGKVVPSSTPQTDRETRVRGEGVKSLCSAGTKGNGVRGRWAGWGDYGVPDKSLETAWHLFEFYQQGVDEMDDNRPRALSLPDTEGTRRFLSAFLGTLSNRNLKFFDPFFQPTDPEVRVALNSTVTATRRVSDVVCSFEGADPRRVDKRLRGLCSDEPHFTDICQRGLRHCKEVAIWSSLVALRPSVFRDKDIFPLGDTLRESGAVVVRLWIPSLKEWRLFLVDDYLPFKGMGIAYRGERIPCWPAMLVKALWKARGTFEIAEDDRTILGPLQSAEAADSSAKQTADCLRLLDGWISSDRTAEERAESLRRFLLCALEARLPVQVSFNQGGPNQKNVAYHAYGVVGWLRSESDDVEDLILISNPWGEARGDRVVGRFGVWSREWSEFPRVRERITREMLAPGVSLPEGITAENLWQWGGDRFPPRRPSFLGDSFVVRKPPRPSLFAVPISDLSVEADGVQLGARTSHATYTNKLKRTFLMKKGIEGRRKFLVDALLKSNLLKSCQPLMEGMSREDRQAFLSKQIRLSMEKSGLLIEEDLLAVEAAILEQIP</sequence>
<dbReference type="EMBL" id="CDMZ01000448">
    <property type="protein sequence ID" value="CEM14575.1"/>
    <property type="molecule type" value="Genomic_DNA"/>
</dbReference>
<dbReference type="GO" id="GO:0006508">
    <property type="term" value="P:proteolysis"/>
    <property type="evidence" value="ECO:0007669"/>
    <property type="project" value="UniProtKB-KW"/>
</dbReference>
<feature type="active site" evidence="5 6">
    <location>
        <position position="569"/>
    </location>
</feature>
<dbReference type="VEuPathDB" id="CryptoDB:Cvel_17530"/>
<proteinExistence type="inferred from homology"/>
<evidence type="ECO:0000259" key="8">
    <source>
        <dbReference type="PROSITE" id="PS50203"/>
    </source>
</evidence>
<dbReference type="SMART" id="SM00230">
    <property type="entry name" value="CysPc"/>
    <property type="match status" value="1"/>
</dbReference>
<dbReference type="PANTHER" id="PTHR10183:SF379">
    <property type="entry name" value="CALPAIN-5"/>
    <property type="match status" value="1"/>
</dbReference>
<dbReference type="PANTHER" id="PTHR10183">
    <property type="entry name" value="CALPAIN"/>
    <property type="match status" value="1"/>
</dbReference>
<feature type="domain" description="Calpain catalytic" evidence="8">
    <location>
        <begin position="333"/>
        <end position="614"/>
    </location>
</feature>